<protein>
    <submittedName>
        <fullName evidence="6">Holliday junction ATP-dependent DNA helicase RuvA</fullName>
        <ecNumber evidence="6">3.6.4.12</ecNumber>
    </submittedName>
</protein>
<sequence>MYDYISGIITELTPTELVMENNGIGYKILISLQTYSGIAQGEETKLFIYHHLREDIEQLYGFTNKEERRIFMNLIEVSGIGPNSARMMLSSMTYEELRNAIITGDVNKLKSIKGIGLKTAQRILIELKDKIGKGSQGDTSSFIIGTPGSGHREEAASALILLGFSKNNVEKVLDLLIGENPGYSLEELIKLALKRL</sequence>
<accession>A0A644WNE2</accession>
<keyword evidence="1" id="KW-0963">Cytoplasm</keyword>
<dbReference type="GO" id="GO:0006281">
    <property type="term" value="P:DNA repair"/>
    <property type="evidence" value="ECO:0007669"/>
    <property type="project" value="UniProtKB-KW"/>
</dbReference>
<dbReference type="SMART" id="SM00278">
    <property type="entry name" value="HhH1"/>
    <property type="match status" value="2"/>
</dbReference>
<dbReference type="GO" id="GO:0005524">
    <property type="term" value="F:ATP binding"/>
    <property type="evidence" value="ECO:0007669"/>
    <property type="project" value="InterPro"/>
</dbReference>
<evidence type="ECO:0000256" key="1">
    <source>
        <dbReference type="ARBA" id="ARBA00022490"/>
    </source>
</evidence>
<dbReference type="GO" id="GO:0009379">
    <property type="term" value="C:Holliday junction helicase complex"/>
    <property type="evidence" value="ECO:0007669"/>
    <property type="project" value="InterPro"/>
</dbReference>
<dbReference type="CDD" id="cd14332">
    <property type="entry name" value="UBA_RuvA_C"/>
    <property type="match status" value="1"/>
</dbReference>
<feature type="domain" description="Helix-hairpin-helix DNA-binding motif class 1" evidence="5">
    <location>
        <begin position="72"/>
        <end position="91"/>
    </location>
</feature>
<keyword evidence="2" id="KW-0227">DNA damage</keyword>
<dbReference type="InterPro" id="IPR012340">
    <property type="entry name" value="NA-bd_OB-fold"/>
</dbReference>
<name>A0A644WNE2_9ZZZZ</name>
<dbReference type="Pfam" id="PF07499">
    <property type="entry name" value="RuvA_C"/>
    <property type="match status" value="1"/>
</dbReference>
<evidence type="ECO:0000256" key="3">
    <source>
        <dbReference type="ARBA" id="ARBA00023125"/>
    </source>
</evidence>
<dbReference type="InterPro" id="IPR013849">
    <property type="entry name" value="DNA_helicase_Holl-junc_RuvA_I"/>
</dbReference>
<organism evidence="6">
    <name type="scientific">bioreactor metagenome</name>
    <dbReference type="NCBI Taxonomy" id="1076179"/>
    <lineage>
        <taxon>unclassified sequences</taxon>
        <taxon>metagenomes</taxon>
        <taxon>ecological metagenomes</taxon>
    </lineage>
</organism>
<dbReference type="EC" id="3.6.4.12" evidence="6"/>
<dbReference type="EMBL" id="VSSQ01001130">
    <property type="protein sequence ID" value="MPM05425.1"/>
    <property type="molecule type" value="Genomic_DNA"/>
</dbReference>
<dbReference type="GO" id="GO:0016787">
    <property type="term" value="F:hydrolase activity"/>
    <property type="evidence" value="ECO:0007669"/>
    <property type="project" value="UniProtKB-KW"/>
</dbReference>
<dbReference type="InterPro" id="IPR036267">
    <property type="entry name" value="RuvA_C_sf"/>
</dbReference>
<gene>
    <name evidence="6" type="primary">ruvA_17</name>
    <name evidence="6" type="ORF">SDC9_51715</name>
</gene>
<evidence type="ECO:0000256" key="4">
    <source>
        <dbReference type="ARBA" id="ARBA00023204"/>
    </source>
</evidence>
<proteinExistence type="inferred from homology"/>
<dbReference type="Gene3D" id="2.40.50.140">
    <property type="entry name" value="Nucleic acid-binding proteins"/>
    <property type="match status" value="1"/>
</dbReference>
<dbReference type="InterPro" id="IPR010994">
    <property type="entry name" value="RuvA_2-like"/>
</dbReference>
<keyword evidence="6" id="KW-0347">Helicase</keyword>
<evidence type="ECO:0000259" key="5">
    <source>
        <dbReference type="SMART" id="SM00278"/>
    </source>
</evidence>
<dbReference type="NCBIfam" id="TIGR00084">
    <property type="entry name" value="ruvA"/>
    <property type="match status" value="1"/>
</dbReference>
<keyword evidence="3" id="KW-0238">DNA-binding</keyword>
<dbReference type="AlphaFoldDB" id="A0A644WNE2"/>
<comment type="caution">
    <text evidence="6">The sequence shown here is derived from an EMBL/GenBank/DDBJ whole genome shotgun (WGS) entry which is preliminary data.</text>
</comment>
<dbReference type="SUPFAM" id="SSF46929">
    <property type="entry name" value="DNA helicase RuvA subunit, C-terminal domain"/>
    <property type="match status" value="1"/>
</dbReference>
<dbReference type="Pfam" id="PF01330">
    <property type="entry name" value="RuvA_N"/>
    <property type="match status" value="1"/>
</dbReference>
<dbReference type="Gene3D" id="1.10.150.20">
    <property type="entry name" value="5' to 3' exonuclease, C-terminal subdomain"/>
    <property type="match status" value="1"/>
</dbReference>
<keyword evidence="6" id="KW-0378">Hydrolase</keyword>
<dbReference type="Pfam" id="PF14520">
    <property type="entry name" value="HHH_5"/>
    <property type="match status" value="1"/>
</dbReference>
<keyword evidence="6" id="KW-0547">Nucleotide-binding</keyword>
<dbReference type="GO" id="GO:0009378">
    <property type="term" value="F:four-way junction helicase activity"/>
    <property type="evidence" value="ECO:0007669"/>
    <property type="project" value="InterPro"/>
</dbReference>
<keyword evidence="6" id="KW-0067">ATP-binding</keyword>
<keyword evidence="4" id="KW-0234">DNA repair</keyword>
<evidence type="ECO:0000313" key="6">
    <source>
        <dbReference type="EMBL" id="MPM05425.1"/>
    </source>
</evidence>
<dbReference type="SUPFAM" id="SSF47781">
    <property type="entry name" value="RuvA domain 2-like"/>
    <property type="match status" value="1"/>
</dbReference>
<dbReference type="SUPFAM" id="SSF50249">
    <property type="entry name" value="Nucleic acid-binding proteins"/>
    <property type="match status" value="1"/>
</dbReference>
<dbReference type="GO" id="GO:0006310">
    <property type="term" value="P:DNA recombination"/>
    <property type="evidence" value="ECO:0007669"/>
    <property type="project" value="InterPro"/>
</dbReference>
<dbReference type="InterPro" id="IPR000085">
    <property type="entry name" value="RuvA"/>
</dbReference>
<dbReference type="HAMAP" id="MF_00031">
    <property type="entry name" value="DNA_HJ_migration_RuvA"/>
    <property type="match status" value="1"/>
</dbReference>
<dbReference type="Gene3D" id="1.10.8.10">
    <property type="entry name" value="DNA helicase RuvA subunit, C-terminal domain"/>
    <property type="match status" value="1"/>
</dbReference>
<dbReference type="InterPro" id="IPR003583">
    <property type="entry name" value="Hlx-hairpin-Hlx_DNA-bd_motif"/>
</dbReference>
<dbReference type="GO" id="GO:0003677">
    <property type="term" value="F:DNA binding"/>
    <property type="evidence" value="ECO:0007669"/>
    <property type="project" value="UniProtKB-KW"/>
</dbReference>
<reference evidence="6" key="1">
    <citation type="submission" date="2019-08" db="EMBL/GenBank/DDBJ databases">
        <authorList>
            <person name="Kucharzyk K."/>
            <person name="Murdoch R.W."/>
            <person name="Higgins S."/>
            <person name="Loffler F."/>
        </authorList>
    </citation>
    <scope>NUCLEOTIDE SEQUENCE</scope>
</reference>
<feature type="domain" description="Helix-hairpin-helix DNA-binding motif class 1" evidence="5">
    <location>
        <begin position="107"/>
        <end position="126"/>
    </location>
</feature>
<evidence type="ECO:0000256" key="2">
    <source>
        <dbReference type="ARBA" id="ARBA00022763"/>
    </source>
</evidence>
<dbReference type="InterPro" id="IPR011114">
    <property type="entry name" value="RuvA_C"/>
</dbReference>